<reference evidence="1 2" key="1">
    <citation type="journal article" date="2021" name="Hortic Res">
        <title>High-quality reference genome and annotation aids understanding of berry development for evergreen blueberry (Vaccinium darrowii).</title>
        <authorList>
            <person name="Yu J."/>
            <person name="Hulse-Kemp A.M."/>
            <person name="Babiker E."/>
            <person name="Staton M."/>
        </authorList>
    </citation>
    <scope>NUCLEOTIDE SEQUENCE [LARGE SCALE GENOMIC DNA]</scope>
    <source>
        <strain evidence="2">cv. NJ 8807/NJ 8810</strain>
        <tissue evidence="1">Young leaf</tissue>
    </source>
</reference>
<proteinExistence type="predicted"/>
<dbReference type="EMBL" id="CM037159">
    <property type="protein sequence ID" value="KAH7866602.1"/>
    <property type="molecule type" value="Genomic_DNA"/>
</dbReference>
<keyword evidence="2" id="KW-1185">Reference proteome</keyword>
<name>A0ACB7ZL54_9ERIC</name>
<comment type="caution">
    <text evidence="1">The sequence shown here is derived from an EMBL/GenBank/DDBJ whole genome shotgun (WGS) entry which is preliminary data.</text>
</comment>
<dbReference type="Proteomes" id="UP000828048">
    <property type="component" value="Chromosome 9"/>
</dbReference>
<gene>
    <name evidence="1" type="ORF">Vadar_022623</name>
</gene>
<sequence length="608" mass="66573">MATRHRSSNGTAADVAAVDLEALRKEDSSWHPCRVSLSSSGVELIVDYGNTNSEDTIVSEEEAIALLRVRSIPLDDDDCVHIQEGDRVLATPKSQSKSHFFDAEVEKVLRVRHSKKVHCRCNFMIKWLHQDLKGGTLTVPSSSVMKLAAKSINEHPTVSAFLSMLAKGTGFSSRSPLPTIIVDLDFDVDLHELLEKQIEYISSLADMSNKRVSDNMSVEVDYKEQYPCRVAAASKLNNSHVQAPPNHNQLKRTTRGSKNLQMGIEIKDPSPPALSIQEELSETRSPLNPLAARAAFASLMSKMPQIATSVPFEPEENKDGKSPISPISASRNTQFIVLDASSIMLTTEKETETSQLPDSRANFECSVAKTKVSQPPEVTRLTRSAVKKGAGILNGSCVEQKLQPSTSPRRFTRSAVCKAKEPQTVVAKHRMEENKSGKHSVGDSSEQKVAVPERSALEDEVERNGLRNSTSRGRFTRSAVHVESGIKSMTATQGLEADKLARNTKLNSCEGNVPAAKSSVLETTDWSSSPLDAEGYSPHIEENPNGGKMPRVAKATEKTEGEFTGNGESSRSLKRKGIPLKKTLRQSPRLQFLPRTRSQNKSLPGKEG</sequence>
<evidence type="ECO:0000313" key="1">
    <source>
        <dbReference type="EMBL" id="KAH7866602.1"/>
    </source>
</evidence>
<organism evidence="1 2">
    <name type="scientific">Vaccinium darrowii</name>
    <dbReference type="NCBI Taxonomy" id="229202"/>
    <lineage>
        <taxon>Eukaryota</taxon>
        <taxon>Viridiplantae</taxon>
        <taxon>Streptophyta</taxon>
        <taxon>Embryophyta</taxon>
        <taxon>Tracheophyta</taxon>
        <taxon>Spermatophyta</taxon>
        <taxon>Magnoliopsida</taxon>
        <taxon>eudicotyledons</taxon>
        <taxon>Gunneridae</taxon>
        <taxon>Pentapetalae</taxon>
        <taxon>asterids</taxon>
        <taxon>Ericales</taxon>
        <taxon>Ericaceae</taxon>
        <taxon>Vaccinioideae</taxon>
        <taxon>Vaccinieae</taxon>
        <taxon>Vaccinium</taxon>
    </lineage>
</organism>
<evidence type="ECO:0000313" key="2">
    <source>
        <dbReference type="Proteomes" id="UP000828048"/>
    </source>
</evidence>
<protein>
    <submittedName>
        <fullName evidence="1">Uncharacterized protein</fullName>
    </submittedName>
</protein>
<accession>A0ACB7ZL54</accession>